<organism evidence="2 3">
    <name type="scientific">Natronomonas aquatica</name>
    <dbReference type="NCBI Taxonomy" id="2841590"/>
    <lineage>
        <taxon>Archaea</taxon>
        <taxon>Methanobacteriati</taxon>
        <taxon>Methanobacteriota</taxon>
        <taxon>Stenosarchaea group</taxon>
        <taxon>Halobacteria</taxon>
        <taxon>Halobacteriales</taxon>
        <taxon>Natronomonadaceae</taxon>
        <taxon>Natronomonas</taxon>
    </lineage>
</organism>
<feature type="compositionally biased region" description="Polar residues" evidence="1">
    <location>
        <begin position="127"/>
        <end position="139"/>
    </location>
</feature>
<reference evidence="2" key="1">
    <citation type="journal article" date="2023" name="Front. Microbiol.">
        <title>Genomic-based phylogenetic and metabolic analyses of the genus Natronomonas, and description of Natronomonas aquatica sp. nov.</title>
        <authorList>
            <person name="Garcia-Roldan A."/>
            <person name="Duran-Viseras A."/>
            <person name="de la Haba R.R."/>
            <person name="Corral P."/>
            <person name="Sanchez-Porro C."/>
            <person name="Ventosa A."/>
        </authorList>
    </citation>
    <scope>NUCLEOTIDE SEQUENCE</scope>
    <source>
        <strain evidence="2">F2-12</strain>
    </source>
</reference>
<feature type="region of interest" description="Disordered" evidence="1">
    <location>
        <begin position="69"/>
        <end position="144"/>
    </location>
</feature>
<dbReference type="EMBL" id="JAHLKM010000054">
    <property type="protein sequence ID" value="MCQ4334994.1"/>
    <property type="molecule type" value="Genomic_DNA"/>
</dbReference>
<name>A0A9R1D638_9EURY</name>
<evidence type="ECO:0000313" key="3">
    <source>
        <dbReference type="Proteomes" id="UP001139494"/>
    </source>
</evidence>
<dbReference type="RefSeq" id="WP_256031361.1">
    <property type="nucleotide sequence ID" value="NZ_JAHLKM010000054.1"/>
</dbReference>
<keyword evidence="3" id="KW-1185">Reference proteome</keyword>
<gene>
    <name evidence="2" type="ORF">KM295_16200</name>
</gene>
<protein>
    <submittedName>
        <fullName evidence="2">Uncharacterized protein</fullName>
    </submittedName>
</protein>
<dbReference type="Proteomes" id="UP001139494">
    <property type="component" value="Unassembled WGS sequence"/>
</dbReference>
<accession>A0A9R1D638</accession>
<dbReference type="AlphaFoldDB" id="A0A9R1D638"/>
<evidence type="ECO:0000313" key="2">
    <source>
        <dbReference type="EMBL" id="MCQ4334994.1"/>
    </source>
</evidence>
<comment type="caution">
    <text evidence="2">The sequence shown here is derived from an EMBL/GenBank/DDBJ whole genome shotgun (WGS) entry which is preliminary data.</text>
</comment>
<evidence type="ECO:0000256" key="1">
    <source>
        <dbReference type="SAM" id="MobiDB-lite"/>
    </source>
</evidence>
<feature type="compositionally biased region" description="Polar residues" evidence="1">
    <location>
        <begin position="96"/>
        <end position="109"/>
    </location>
</feature>
<sequence length="238" mass="26832">MGDPWFTTSGEVGELEIERNQDGWVVAANEEIGRINCLIQDQSLIDETADEQTLTVRIENFRKGLNKNPNFLTITPLDSADMTSSEAGKISDKSESAYSQSPSQNAEQQDSNRSRDTADNGSDDFAETTNSSQPSSHPNETWDLAEFSGSGEYVNVEAKIDSIHWVKKDEPRIPDIRGELRDESVLEAVTFVIRDGVSHPRMDRGKRYRFENVKDHYYKENAEVQVVITQYTNFTDLG</sequence>
<proteinExistence type="predicted"/>